<name>A0ABQ4PT63_9PROT</name>
<dbReference type="InterPro" id="IPR035985">
    <property type="entry name" value="Ubiquitin-activating_enz"/>
</dbReference>
<organism evidence="2 3">
    <name type="scientific">Candidatus Phycosocius spiralis</name>
    <dbReference type="NCBI Taxonomy" id="2815099"/>
    <lineage>
        <taxon>Bacteria</taxon>
        <taxon>Pseudomonadati</taxon>
        <taxon>Pseudomonadota</taxon>
        <taxon>Alphaproteobacteria</taxon>
        <taxon>Caulobacterales</taxon>
        <taxon>Caulobacterales incertae sedis</taxon>
        <taxon>Candidatus Phycosocius</taxon>
    </lineage>
</organism>
<feature type="domain" description="THIF-type NAD/FAD binding fold" evidence="1">
    <location>
        <begin position="32"/>
        <end position="273"/>
    </location>
</feature>
<dbReference type="NCBIfam" id="NF004281">
    <property type="entry name" value="PRK05690.1"/>
    <property type="match status" value="1"/>
</dbReference>
<dbReference type="Proteomes" id="UP001161064">
    <property type="component" value="Unassembled WGS sequence"/>
</dbReference>
<sequence length="278" mass="29093">MSKRLQSADLALAATHRHHDGMKTGSVRLDRHARHILLKEIGGPGQTRLAGATVAMIGVGGLGAPAALYLAAAGVGRIILIDPDVVELTNLQRQILFRTEDVGVDKARAGQTNLQALDPAIGVEALVQRLDATNAERLIAGADIVLDGSDNFETRFAVNAACHALAIPLVSGAVGRWDGQVGLFASGISKSYPHGPVWPCYRCFIPHIPPDAESCAQLGIVGALTGIIGSMMALEAIKWITRAGSPLVGKIWIMDGLSGSSRTIVLEADPACSCCGVR</sequence>
<dbReference type="RefSeq" id="WP_320412708.1">
    <property type="nucleotide sequence ID" value="NZ_BPFZ01000002.1"/>
</dbReference>
<evidence type="ECO:0000313" key="2">
    <source>
        <dbReference type="EMBL" id="GIU66187.1"/>
    </source>
</evidence>
<dbReference type="PANTHER" id="PTHR10953:SF102">
    <property type="entry name" value="ADENYLYLTRANSFERASE AND SULFURTRANSFERASE MOCS3"/>
    <property type="match status" value="1"/>
</dbReference>
<reference evidence="2" key="1">
    <citation type="submission" date="2021-05" db="EMBL/GenBank/DDBJ databases">
        <authorList>
            <person name="Tanabe Y."/>
        </authorList>
    </citation>
    <scope>NUCLEOTIDE SEQUENCE</scope>
    <source>
        <strain evidence="2">BOTRYCO-1</strain>
    </source>
</reference>
<reference evidence="2" key="2">
    <citation type="journal article" date="2023" name="ISME Commun">
        <title>Characterization of a bloom-associated alphaproteobacterial lineage, 'Candidatus Phycosocius': insights into freshwater algal-bacterial interactions.</title>
        <authorList>
            <person name="Tanabe Y."/>
            <person name="Yamaguchi H."/>
            <person name="Yoshida M."/>
            <person name="Kai A."/>
            <person name="Okazaki Y."/>
        </authorList>
    </citation>
    <scope>NUCLEOTIDE SEQUENCE</scope>
    <source>
        <strain evidence="2">BOTRYCO-1</strain>
    </source>
</reference>
<evidence type="ECO:0000313" key="3">
    <source>
        <dbReference type="Proteomes" id="UP001161064"/>
    </source>
</evidence>
<dbReference type="CDD" id="cd00757">
    <property type="entry name" value="ThiF_MoeB_HesA_family"/>
    <property type="match status" value="1"/>
</dbReference>
<protein>
    <submittedName>
        <fullName evidence="2">Thiamine biosynthesis protein ThiF</fullName>
    </submittedName>
</protein>
<proteinExistence type="predicted"/>
<dbReference type="Pfam" id="PF00899">
    <property type="entry name" value="ThiF"/>
    <property type="match status" value="1"/>
</dbReference>
<comment type="caution">
    <text evidence="2">The sequence shown here is derived from an EMBL/GenBank/DDBJ whole genome shotgun (WGS) entry which is preliminary data.</text>
</comment>
<dbReference type="EMBL" id="BPFZ01000002">
    <property type="protein sequence ID" value="GIU66187.1"/>
    <property type="molecule type" value="Genomic_DNA"/>
</dbReference>
<dbReference type="PANTHER" id="PTHR10953">
    <property type="entry name" value="UBIQUITIN-ACTIVATING ENZYME E1"/>
    <property type="match status" value="1"/>
</dbReference>
<evidence type="ECO:0000259" key="1">
    <source>
        <dbReference type="Pfam" id="PF00899"/>
    </source>
</evidence>
<accession>A0ABQ4PT63</accession>
<dbReference type="InterPro" id="IPR045886">
    <property type="entry name" value="ThiF/MoeB/HesA"/>
</dbReference>
<dbReference type="InterPro" id="IPR000594">
    <property type="entry name" value="ThiF_NAD_FAD-bd"/>
</dbReference>
<gene>
    <name evidence="2" type="primary">moeB</name>
    <name evidence="2" type="ORF">PsB1_0341</name>
</gene>
<keyword evidence="3" id="KW-1185">Reference proteome</keyword>
<dbReference type="SUPFAM" id="SSF69572">
    <property type="entry name" value="Activating enzymes of the ubiquitin-like proteins"/>
    <property type="match status" value="1"/>
</dbReference>
<dbReference type="Gene3D" id="3.40.50.720">
    <property type="entry name" value="NAD(P)-binding Rossmann-like Domain"/>
    <property type="match status" value="1"/>
</dbReference>